<evidence type="ECO:0000256" key="1">
    <source>
        <dbReference type="ARBA" id="ARBA00004613"/>
    </source>
</evidence>
<dbReference type="GO" id="GO:0008270">
    <property type="term" value="F:zinc ion binding"/>
    <property type="evidence" value="ECO:0007669"/>
    <property type="project" value="TreeGrafter"/>
</dbReference>
<feature type="domain" description="Cystatin" evidence="16">
    <location>
        <begin position="17"/>
        <end position="126"/>
    </location>
</feature>
<evidence type="ECO:0000256" key="6">
    <source>
        <dbReference type="ARBA" id="ARBA00022737"/>
    </source>
</evidence>
<dbReference type="Proteomes" id="UP000050525">
    <property type="component" value="Unassembled WGS sequence"/>
</dbReference>
<dbReference type="AlphaFoldDB" id="A0A151M7M7"/>
<protein>
    <recommendedName>
        <fullName evidence="13">Histidine-rich glycoprotein</fullName>
    </recommendedName>
    <alternativeName>
        <fullName evidence="14">Histidine-proline-rich glycoprotein</fullName>
    </alternativeName>
</protein>
<accession>A0A151M7M7</accession>
<evidence type="ECO:0000256" key="8">
    <source>
        <dbReference type="ARBA" id="ARBA00023008"/>
    </source>
</evidence>
<comment type="caution">
    <text evidence="17">The sequence shown here is derived from an EMBL/GenBank/DDBJ whole genome shotgun (WGS) entry which is preliminary data.</text>
</comment>
<evidence type="ECO:0000256" key="10">
    <source>
        <dbReference type="ARBA" id="ARBA00023157"/>
    </source>
</evidence>
<keyword evidence="11" id="KW-0325">Glycoprotein</keyword>
<evidence type="ECO:0000256" key="15">
    <source>
        <dbReference type="SAM" id="SignalP"/>
    </source>
</evidence>
<dbReference type="GO" id="GO:0008201">
    <property type="term" value="F:heparin binding"/>
    <property type="evidence" value="ECO:0007669"/>
    <property type="project" value="UniProtKB-KW"/>
</dbReference>
<dbReference type="SUPFAM" id="SSF54403">
    <property type="entry name" value="Cystatin/monellin"/>
    <property type="match status" value="2"/>
</dbReference>
<feature type="signal peptide" evidence="15">
    <location>
        <begin position="1"/>
        <end position="20"/>
    </location>
</feature>
<dbReference type="PANTHER" id="PTHR13814">
    <property type="entry name" value="FETUIN"/>
    <property type="match status" value="1"/>
</dbReference>
<dbReference type="GO" id="GO:0004867">
    <property type="term" value="F:serine-type endopeptidase inhibitor activity"/>
    <property type="evidence" value="ECO:0007669"/>
    <property type="project" value="TreeGrafter"/>
</dbReference>
<evidence type="ECO:0000313" key="18">
    <source>
        <dbReference type="Proteomes" id="UP000050525"/>
    </source>
</evidence>
<comment type="subcellular location">
    <subcellularLocation>
        <location evidence="1">Secreted</location>
    </subcellularLocation>
</comment>
<evidence type="ECO:0000256" key="13">
    <source>
        <dbReference type="ARBA" id="ARBA00039613"/>
    </source>
</evidence>
<dbReference type="GO" id="GO:0060255">
    <property type="term" value="P:regulation of macromolecule metabolic process"/>
    <property type="evidence" value="ECO:0007669"/>
    <property type="project" value="UniProtKB-ARBA"/>
</dbReference>
<dbReference type="InterPro" id="IPR046350">
    <property type="entry name" value="Cystatin_sf"/>
</dbReference>
<dbReference type="Pfam" id="PF00031">
    <property type="entry name" value="Cystatin"/>
    <property type="match status" value="2"/>
</dbReference>
<evidence type="ECO:0000256" key="4">
    <source>
        <dbReference type="ARBA" id="ARBA00022696"/>
    </source>
</evidence>
<keyword evidence="8" id="KW-0186">Copper</keyword>
<evidence type="ECO:0000313" key="17">
    <source>
        <dbReference type="EMBL" id="KYO20499.1"/>
    </source>
</evidence>
<evidence type="ECO:0000256" key="5">
    <source>
        <dbReference type="ARBA" id="ARBA00022729"/>
    </source>
</evidence>
<sequence>MELLARALFLALLLCSSAQSQMTTTSADCAAVETDAGVALDLINKHRRDGYLFSLFRVTDAHEQHTGNSSFLYLTLDVLETTCSVLSGKHWESCTFPDLYSLVFGQCKVIMYTNKEFKKNWLYGYNCTTSSVPYKLTECKDCPVRPEFLEDVEAYRGEAERALVKYNDESNHTKYFKVDKVEKAIRLTADRRGHIIEFSIKETRCSKSTSHVTVSECDFLDDAHAHVGFCETRLLVITEGPEAIDISCEIYDTLLDRCPFLHDHHHCYGHGCRHPPADAHHLQVVIRSIQKDLSITTIPLKKDLDADIPLYVHHRDIIISTIILAVDIITDMYTILNAHHLQVVHHRDIIINTNILAVDIITDMYTNLDARHLQVVVRSTQKDLSISTIPLKKKAITNTALEDYLLHYLPMDRMHFHHLQDLSIAFQS</sequence>
<keyword evidence="4" id="KW-0356">Hemostasis</keyword>
<dbReference type="GO" id="GO:0004869">
    <property type="term" value="F:cysteine-type endopeptidase inhibitor activity"/>
    <property type="evidence" value="ECO:0007669"/>
    <property type="project" value="InterPro"/>
</dbReference>
<evidence type="ECO:0000256" key="14">
    <source>
        <dbReference type="ARBA" id="ARBA00041330"/>
    </source>
</evidence>
<dbReference type="Gene3D" id="3.10.450.10">
    <property type="match status" value="2"/>
</dbReference>
<evidence type="ECO:0000256" key="7">
    <source>
        <dbReference type="ARBA" id="ARBA00022833"/>
    </source>
</evidence>
<feature type="domain" description="Cystatin" evidence="16">
    <location>
        <begin position="138"/>
        <end position="249"/>
    </location>
</feature>
<evidence type="ECO:0000256" key="2">
    <source>
        <dbReference type="ARBA" id="ARBA00022525"/>
    </source>
</evidence>
<gene>
    <name evidence="17" type="primary">HRG</name>
    <name evidence="17" type="ORF">Y1Q_0014847</name>
</gene>
<keyword evidence="2" id="KW-0964">Secreted</keyword>
<keyword evidence="9" id="KW-0094">Blood coagulation</keyword>
<organism evidence="17 18">
    <name type="scientific">Alligator mississippiensis</name>
    <name type="common">American alligator</name>
    <dbReference type="NCBI Taxonomy" id="8496"/>
    <lineage>
        <taxon>Eukaryota</taxon>
        <taxon>Metazoa</taxon>
        <taxon>Chordata</taxon>
        <taxon>Craniata</taxon>
        <taxon>Vertebrata</taxon>
        <taxon>Euteleostomi</taxon>
        <taxon>Archelosauria</taxon>
        <taxon>Archosauria</taxon>
        <taxon>Crocodylia</taxon>
        <taxon>Alligatoridae</taxon>
        <taxon>Alligatorinae</taxon>
        <taxon>Alligator</taxon>
    </lineage>
</organism>
<evidence type="ECO:0000256" key="9">
    <source>
        <dbReference type="ARBA" id="ARBA00023084"/>
    </source>
</evidence>
<dbReference type="PANTHER" id="PTHR13814:SF3">
    <property type="entry name" value="HISTIDINE-RICH GLYCOPROTEIN"/>
    <property type="match status" value="1"/>
</dbReference>
<dbReference type="GO" id="GO:0072562">
    <property type="term" value="C:blood microparticle"/>
    <property type="evidence" value="ECO:0007669"/>
    <property type="project" value="TreeGrafter"/>
</dbReference>
<dbReference type="GO" id="GO:0010543">
    <property type="term" value="P:regulation of platelet activation"/>
    <property type="evidence" value="ECO:0007669"/>
    <property type="project" value="TreeGrafter"/>
</dbReference>
<keyword evidence="3" id="KW-0358">Heparin-binding</keyword>
<evidence type="ECO:0000256" key="11">
    <source>
        <dbReference type="ARBA" id="ARBA00023180"/>
    </source>
</evidence>
<reference evidence="17 18" key="1">
    <citation type="journal article" date="2012" name="Genome Biol.">
        <title>Sequencing three crocodilian genomes to illuminate the evolution of archosaurs and amniotes.</title>
        <authorList>
            <person name="St John J.A."/>
            <person name="Braun E.L."/>
            <person name="Isberg S.R."/>
            <person name="Miles L.G."/>
            <person name="Chong A.Y."/>
            <person name="Gongora J."/>
            <person name="Dalzell P."/>
            <person name="Moran C."/>
            <person name="Bed'hom B."/>
            <person name="Abzhanov A."/>
            <person name="Burgess S.C."/>
            <person name="Cooksey A.M."/>
            <person name="Castoe T.A."/>
            <person name="Crawford N.G."/>
            <person name="Densmore L.D."/>
            <person name="Drew J.C."/>
            <person name="Edwards S.V."/>
            <person name="Faircloth B.C."/>
            <person name="Fujita M.K."/>
            <person name="Greenwold M.J."/>
            <person name="Hoffmann F.G."/>
            <person name="Howard J.M."/>
            <person name="Iguchi T."/>
            <person name="Janes D.E."/>
            <person name="Khan S.Y."/>
            <person name="Kohno S."/>
            <person name="de Koning A.J."/>
            <person name="Lance S.L."/>
            <person name="McCarthy F.M."/>
            <person name="McCormack J.E."/>
            <person name="Merchant M.E."/>
            <person name="Peterson D.G."/>
            <person name="Pollock D.D."/>
            <person name="Pourmand N."/>
            <person name="Raney B.J."/>
            <person name="Roessler K.A."/>
            <person name="Sanford J.R."/>
            <person name="Sawyer R.H."/>
            <person name="Schmidt C.J."/>
            <person name="Triplett E.W."/>
            <person name="Tuberville T.D."/>
            <person name="Venegas-Anaya M."/>
            <person name="Howard J.T."/>
            <person name="Jarvis E.D."/>
            <person name="Guillette L.J.Jr."/>
            <person name="Glenn T.C."/>
            <person name="Green R.E."/>
            <person name="Ray D.A."/>
        </authorList>
    </citation>
    <scope>NUCLEOTIDE SEQUENCE [LARGE SCALE GENOMIC DNA]</scope>
    <source>
        <strain evidence="17">KSC_2009_1</strain>
    </source>
</reference>
<dbReference type="EMBL" id="AKHW03006382">
    <property type="protein sequence ID" value="KYO20499.1"/>
    <property type="molecule type" value="Genomic_DNA"/>
</dbReference>
<evidence type="ECO:0000259" key="16">
    <source>
        <dbReference type="SMART" id="SM00043"/>
    </source>
</evidence>
<keyword evidence="7" id="KW-0862">Zinc</keyword>
<dbReference type="CDD" id="cd00042">
    <property type="entry name" value="CY"/>
    <property type="match status" value="2"/>
</dbReference>
<dbReference type="GO" id="GO:0042730">
    <property type="term" value="P:fibrinolysis"/>
    <property type="evidence" value="ECO:0007669"/>
    <property type="project" value="UniProtKB-KW"/>
</dbReference>
<keyword evidence="12" id="KW-0280">Fibrinolysis</keyword>
<evidence type="ECO:0000256" key="12">
    <source>
        <dbReference type="ARBA" id="ARBA00023281"/>
    </source>
</evidence>
<feature type="chain" id="PRO_5007584821" description="Histidine-rich glycoprotein" evidence="15">
    <location>
        <begin position="21"/>
        <end position="428"/>
    </location>
</feature>
<dbReference type="GO" id="GO:0051918">
    <property type="term" value="P:negative regulation of fibrinolysis"/>
    <property type="evidence" value="ECO:0007669"/>
    <property type="project" value="TreeGrafter"/>
</dbReference>
<keyword evidence="10" id="KW-1015">Disulfide bond</keyword>
<dbReference type="FunFam" id="3.10.450.10:FF:000005">
    <property type="entry name" value="Histidine-rich glycoprotein"/>
    <property type="match status" value="1"/>
</dbReference>
<evidence type="ECO:0000256" key="3">
    <source>
        <dbReference type="ARBA" id="ARBA00022674"/>
    </source>
</evidence>
<dbReference type="SMART" id="SM00043">
    <property type="entry name" value="CY"/>
    <property type="match status" value="2"/>
</dbReference>
<keyword evidence="18" id="KW-1185">Reference proteome</keyword>
<keyword evidence="5 15" id="KW-0732">Signal</keyword>
<proteinExistence type="predicted"/>
<dbReference type="InterPro" id="IPR000010">
    <property type="entry name" value="Cystatin_dom"/>
</dbReference>
<dbReference type="STRING" id="8496.A0A151M7M7"/>
<dbReference type="InterPro" id="IPR050735">
    <property type="entry name" value="Kininogen_Fetuin_HRG"/>
</dbReference>
<dbReference type="GO" id="GO:0007596">
    <property type="term" value="P:blood coagulation"/>
    <property type="evidence" value="ECO:0007669"/>
    <property type="project" value="UniProtKB-KW"/>
</dbReference>
<name>A0A151M7M7_ALLMI</name>
<keyword evidence="6" id="KW-0677">Repeat</keyword>